<evidence type="ECO:0000256" key="4">
    <source>
        <dbReference type="ARBA" id="ARBA00022989"/>
    </source>
</evidence>
<reference evidence="7" key="1">
    <citation type="submission" date="2020-07" db="EMBL/GenBank/DDBJ databases">
        <title>Genome sequence and genetic diversity analysis of an under-domesticated orphan crop, white fonio (Digitaria exilis).</title>
        <authorList>
            <person name="Bennetzen J.L."/>
            <person name="Chen S."/>
            <person name="Ma X."/>
            <person name="Wang X."/>
            <person name="Yssel A.E.J."/>
            <person name="Chaluvadi S.R."/>
            <person name="Johnson M."/>
            <person name="Gangashetty P."/>
            <person name="Hamidou F."/>
            <person name="Sanogo M.D."/>
            <person name="Zwaenepoel A."/>
            <person name="Wallace J."/>
            <person name="Van De Peer Y."/>
            <person name="Van Deynze A."/>
        </authorList>
    </citation>
    <scope>NUCLEOTIDE SEQUENCE</scope>
    <source>
        <tissue evidence="7">Leaves</tissue>
    </source>
</reference>
<dbReference type="GO" id="GO:0016020">
    <property type="term" value="C:membrane"/>
    <property type="evidence" value="ECO:0007669"/>
    <property type="project" value="UniProtKB-SubCell"/>
</dbReference>
<dbReference type="Proteomes" id="UP000636709">
    <property type="component" value="Unassembled WGS sequence"/>
</dbReference>
<protein>
    <submittedName>
        <fullName evidence="7">Uncharacterized protein</fullName>
    </submittedName>
</protein>
<proteinExistence type="inferred from homology"/>
<keyword evidence="3 6" id="KW-0812">Transmembrane</keyword>
<dbReference type="Pfam" id="PF05078">
    <property type="entry name" value="DUF679"/>
    <property type="match status" value="1"/>
</dbReference>
<evidence type="ECO:0000313" key="8">
    <source>
        <dbReference type="Proteomes" id="UP000636709"/>
    </source>
</evidence>
<dbReference type="PANTHER" id="PTHR31621">
    <property type="entry name" value="PROTEIN DMP3"/>
    <property type="match status" value="1"/>
</dbReference>
<evidence type="ECO:0000256" key="1">
    <source>
        <dbReference type="ARBA" id="ARBA00004141"/>
    </source>
</evidence>
<dbReference type="EMBL" id="JACEFO010003304">
    <property type="protein sequence ID" value="KAF8641950.1"/>
    <property type="molecule type" value="Genomic_DNA"/>
</dbReference>
<feature type="transmembrane region" description="Helical" evidence="6">
    <location>
        <begin position="21"/>
        <end position="45"/>
    </location>
</feature>
<accession>A0A834ZW57</accession>
<name>A0A834ZW57_9POAL</name>
<sequence length="130" mass="14482">MAFQTMAPSSTRGGMCGEDDVINVAFTWWLIVFLTLLCAVLSFTVSVRGKDGHTYYYGIATPWRLVLFNHNEDKRHELADVLASNKLGWKDFVHAVFSAAVFMTLAFCDAGVQRCLVRSESPESVEAVAR</sequence>
<dbReference type="PANTHER" id="PTHR31621:SF27">
    <property type="entry name" value="OS01G0368500 PROTEIN"/>
    <property type="match status" value="1"/>
</dbReference>
<gene>
    <name evidence="7" type="ORF">HU200_067665</name>
</gene>
<evidence type="ECO:0000256" key="2">
    <source>
        <dbReference type="ARBA" id="ARBA00008707"/>
    </source>
</evidence>
<dbReference type="GO" id="GO:0005737">
    <property type="term" value="C:cytoplasm"/>
    <property type="evidence" value="ECO:0007669"/>
    <property type="project" value="UniProtKB-ARBA"/>
</dbReference>
<evidence type="ECO:0000256" key="5">
    <source>
        <dbReference type="ARBA" id="ARBA00023136"/>
    </source>
</evidence>
<dbReference type="OrthoDB" id="762629at2759"/>
<evidence type="ECO:0000256" key="3">
    <source>
        <dbReference type="ARBA" id="ARBA00022692"/>
    </source>
</evidence>
<comment type="subcellular location">
    <subcellularLocation>
        <location evidence="1">Membrane</location>
        <topology evidence="1">Multi-pass membrane protein</topology>
    </subcellularLocation>
</comment>
<evidence type="ECO:0000313" key="7">
    <source>
        <dbReference type="EMBL" id="KAF8641950.1"/>
    </source>
</evidence>
<evidence type="ECO:0000256" key="6">
    <source>
        <dbReference type="SAM" id="Phobius"/>
    </source>
</evidence>
<keyword evidence="5 6" id="KW-0472">Membrane</keyword>
<keyword evidence="4 6" id="KW-1133">Transmembrane helix</keyword>
<comment type="similarity">
    <text evidence="2">Belongs to the plant DMP1 protein family.</text>
</comment>
<dbReference type="AlphaFoldDB" id="A0A834ZW57"/>
<comment type="caution">
    <text evidence="7">The sequence shown here is derived from an EMBL/GenBank/DDBJ whole genome shotgun (WGS) entry which is preliminary data.</text>
</comment>
<organism evidence="7 8">
    <name type="scientific">Digitaria exilis</name>
    <dbReference type="NCBI Taxonomy" id="1010633"/>
    <lineage>
        <taxon>Eukaryota</taxon>
        <taxon>Viridiplantae</taxon>
        <taxon>Streptophyta</taxon>
        <taxon>Embryophyta</taxon>
        <taxon>Tracheophyta</taxon>
        <taxon>Spermatophyta</taxon>
        <taxon>Magnoliopsida</taxon>
        <taxon>Liliopsida</taxon>
        <taxon>Poales</taxon>
        <taxon>Poaceae</taxon>
        <taxon>PACMAD clade</taxon>
        <taxon>Panicoideae</taxon>
        <taxon>Panicodae</taxon>
        <taxon>Paniceae</taxon>
        <taxon>Anthephorinae</taxon>
        <taxon>Digitaria</taxon>
    </lineage>
</organism>
<keyword evidence="8" id="KW-1185">Reference proteome</keyword>
<dbReference type="GO" id="GO:0010256">
    <property type="term" value="P:endomembrane system organization"/>
    <property type="evidence" value="ECO:0007669"/>
    <property type="project" value="TreeGrafter"/>
</dbReference>
<dbReference type="InterPro" id="IPR007770">
    <property type="entry name" value="DMP"/>
</dbReference>